<name>A0A414AUH6_9FIRM</name>
<dbReference type="Proteomes" id="UP000283975">
    <property type="component" value="Unassembled WGS sequence"/>
</dbReference>
<proteinExistence type="predicted"/>
<dbReference type="AlphaFoldDB" id="A0A414AUH6"/>
<sequence length="82" mass="9461">MAYDKVKYNNEYNKEKYEELRFRVAKGQKEIIENHWKQSGYKSFAAYMIALIEKDMNGTPGIQVKTNKGIVAGTIHGDISMK</sequence>
<accession>A0A414AUH6</accession>
<reference evidence="1 2" key="1">
    <citation type="submission" date="2018-08" db="EMBL/GenBank/DDBJ databases">
        <title>A genome reference for cultivated species of the human gut microbiota.</title>
        <authorList>
            <person name="Zou Y."/>
            <person name="Xue W."/>
            <person name="Luo G."/>
        </authorList>
    </citation>
    <scope>NUCLEOTIDE SEQUENCE [LARGE SCALE GENOMIC DNA]</scope>
    <source>
        <strain evidence="1 2">AM35-14</strain>
    </source>
</reference>
<organism evidence="1 2">
    <name type="scientific">Enterocloster bolteae</name>
    <dbReference type="NCBI Taxonomy" id="208479"/>
    <lineage>
        <taxon>Bacteria</taxon>
        <taxon>Bacillati</taxon>
        <taxon>Bacillota</taxon>
        <taxon>Clostridia</taxon>
        <taxon>Lachnospirales</taxon>
        <taxon>Lachnospiraceae</taxon>
        <taxon>Enterocloster</taxon>
    </lineage>
</organism>
<dbReference type="EMBL" id="QSHZ01000015">
    <property type="protein sequence ID" value="RHC55274.1"/>
    <property type="molecule type" value="Genomic_DNA"/>
</dbReference>
<evidence type="ECO:0000313" key="1">
    <source>
        <dbReference type="EMBL" id="RHC55274.1"/>
    </source>
</evidence>
<protein>
    <submittedName>
        <fullName evidence="1">Uncharacterized protein</fullName>
    </submittedName>
</protein>
<gene>
    <name evidence="1" type="ORF">DW839_15235</name>
</gene>
<evidence type="ECO:0000313" key="2">
    <source>
        <dbReference type="Proteomes" id="UP000283975"/>
    </source>
</evidence>
<comment type="caution">
    <text evidence="1">The sequence shown here is derived from an EMBL/GenBank/DDBJ whole genome shotgun (WGS) entry which is preliminary data.</text>
</comment>